<dbReference type="NCBIfam" id="NF041359">
    <property type="entry name" value="GntG_guanitoxin"/>
    <property type="match status" value="1"/>
</dbReference>
<sequence>MKKNKLIDLRSDTVTKPNQSIKDSMYHAQAGDYAYGEDISANELVDYCKDLFQVEDALFVTSGMFANRAAISSQTSPGDEVITHYNYHINFFDSAGNAKVNSIVFNCIHNDSGILNIYDVQKSIESKPRYKIFSQVKLVTIENSINGFNGKIYPIDEQIQLYHYLKNRGINLHLDGARIFNAHVESKVPLSEYAKYTDTMSCCFSKGLGAPFGSMLLGKKQIIEKARTMQVWLGSGYHQIGYYGAAAKYALENNISRLKDDNDLAKLLADKIKTLPQISLIYPYPETNILAFSIKSLNVTNDDFITECQKYGLLLFPWLEGHIRAVVHMGITKNDIEKSAEIIEVVVNKFSN</sequence>
<proteinExistence type="inferred from homology"/>
<dbReference type="InterPro" id="IPR023603">
    <property type="entry name" value="Low_specificity_L-TA-like"/>
</dbReference>
<comment type="cofactor">
    <cofactor evidence="1">
        <name>pyridoxal 5'-phosphate</name>
        <dbReference type="ChEBI" id="CHEBI:597326"/>
    </cofactor>
</comment>
<evidence type="ECO:0000313" key="8">
    <source>
        <dbReference type="Proteomes" id="UP000241762"/>
    </source>
</evidence>
<dbReference type="KEGG" id="ptc:phytr_9940"/>
<dbReference type="InterPro" id="IPR015422">
    <property type="entry name" value="PyrdxlP-dep_Trfase_small"/>
</dbReference>
<dbReference type="PIRSF" id="PIRSF017617">
    <property type="entry name" value="Thr_aldolase"/>
    <property type="match status" value="1"/>
</dbReference>
<dbReference type="OrthoDB" id="9774495at2"/>
<dbReference type="InterPro" id="IPR015421">
    <property type="entry name" value="PyrdxlP-dep_Trfase_major"/>
</dbReference>
<keyword evidence="8" id="KW-1185">Reference proteome</keyword>
<evidence type="ECO:0000256" key="5">
    <source>
        <dbReference type="PIRSR" id="PIRSR017617-1"/>
    </source>
</evidence>
<dbReference type="Pfam" id="PF01212">
    <property type="entry name" value="Beta_elim_lyase"/>
    <property type="match status" value="1"/>
</dbReference>
<dbReference type="InterPro" id="IPR001597">
    <property type="entry name" value="ArAA_b-elim_lyase/Thr_aldolase"/>
</dbReference>
<dbReference type="RefSeq" id="WP_106874758.1">
    <property type="nucleotide sequence ID" value="NZ_CP027845.1"/>
</dbReference>
<keyword evidence="4" id="KW-0663">Pyridoxal phosphate</keyword>
<dbReference type="Gene3D" id="3.90.1150.10">
    <property type="entry name" value="Aspartate Aminotransferase, domain 1"/>
    <property type="match status" value="1"/>
</dbReference>
<dbReference type="EMBL" id="CP027845">
    <property type="protein sequence ID" value="AVP87922.1"/>
    <property type="molecule type" value="Genomic_DNA"/>
</dbReference>
<dbReference type="AlphaFoldDB" id="A0A2P1P9H4"/>
<evidence type="ECO:0000256" key="1">
    <source>
        <dbReference type="ARBA" id="ARBA00001933"/>
    </source>
</evidence>
<evidence type="ECO:0000256" key="2">
    <source>
        <dbReference type="ARBA" id="ARBA00006966"/>
    </source>
</evidence>
<dbReference type="GO" id="GO:0006567">
    <property type="term" value="P:L-threonine catabolic process"/>
    <property type="evidence" value="ECO:0007669"/>
    <property type="project" value="TreeGrafter"/>
</dbReference>
<reference evidence="7 8" key="1">
    <citation type="submission" date="2018-03" db="EMBL/GenBank/DDBJ databases">
        <title>A gene transfer event suggests a long-term partnership between eustigmatophyte algae and a novel lineage of endosymbiotic bacteria.</title>
        <authorList>
            <person name="Yurchenko T."/>
            <person name="Sevcikova T."/>
            <person name="Pribyl P."/>
            <person name="El Karkouri K."/>
            <person name="Klimes V."/>
            <person name="Amaral R."/>
            <person name="Zbrankova V."/>
            <person name="Kim E."/>
            <person name="Raoult D."/>
            <person name="Santos L.M.A."/>
            <person name="Elias M."/>
        </authorList>
    </citation>
    <scope>NUCLEOTIDE SEQUENCE [LARGE SCALE GENOMIC DNA]</scope>
    <source>
        <strain evidence="7">CCALA 838</strain>
    </source>
</reference>
<feature type="modified residue" description="N6-(pyridoxal phosphate)lysine" evidence="5">
    <location>
        <position position="206"/>
    </location>
</feature>
<feature type="domain" description="Aromatic amino acid beta-eliminating lyase/threonine aldolase" evidence="6">
    <location>
        <begin position="8"/>
        <end position="290"/>
    </location>
</feature>
<evidence type="ECO:0000256" key="3">
    <source>
        <dbReference type="ARBA" id="ARBA00011881"/>
    </source>
</evidence>
<accession>A0A2P1P9H4</accession>
<evidence type="ECO:0000256" key="4">
    <source>
        <dbReference type="ARBA" id="ARBA00022898"/>
    </source>
</evidence>
<evidence type="ECO:0000259" key="6">
    <source>
        <dbReference type="Pfam" id="PF01212"/>
    </source>
</evidence>
<evidence type="ECO:0000313" key="7">
    <source>
        <dbReference type="EMBL" id="AVP87922.1"/>
    </source>
</evidence>
<dbReference type="Proteomes" id="UP000241762">
    <property type="component" value="Chromosome"/>
</dbReference>
<dbReference type="Gene3D" id="3.40.640.10">
    <property type="entry name" value="Type I PLP-dependent aspartate aminotransferase-like (Major domain)"/>
    <property type="match status" value="1"/>
</dbReference>
<dbReference type="GO" id="GO:0006545">
    <property type="term" value="P:glycine biosynthetic process"/>
    <property type="evidence" value="ECO:0007669"/>
    <property type="project" value="TreeGrafter"/>
</dbReference>
<dbReference type="SUPFAM" id="SSF53383">
    <property type="entry name" value="PLP-dependent transferases"/>
    <property type="match status" value="1"/>
</dbReference>
<dbReference type="GO" id="GO:0005829">
    <property type="term" value="C:cytosol"/>
    <property type="evidence" value="ECO:0007669"/>
    <property type="project" value="TreeGrafter"/>
</dbReference>
<gene>
    <name evidence="7" type="ORF">phytr_9940</name>
</gene>
<comment type="similarity">
    <text evidence="2">Belongs to the threonine aldolase family.</text>
</comment>
<name>A0A2P1P9H4_9RICK</name>
<dbReference type="GO" id="GO:0008732">
    <property type="term" value="F:L-allo-threonine aldolase activity"/>
    <property type="evidence" value="ECO:0007669"/>
    <property type="project" value="TreeGrafter"/>
</dbReference>
<dbReference type="PANTHER" id="PTHR48097">
    <property type="entry name" value="L-THREONINE ALDOLASE-RELATED"/>
    <property type="match status" value="1"/>
</dbReference>
<organism evidence="7 8">
    <name type="scientific">Candidatus Phycorickettsia trachydisci</name>
    <dbReference type="NCBI Taxonomy" id="2115978"/>
    <lineage>
        <taxon>Bacteria</taxon>
        <taxon>Pseudomonadati</taxon>
        <taxon>Pseudomonadota</taxon>
        <taxon>Alphaproteobacteria</taxon>
        <taxon>Rickettsiales</taxon>
        <taxon>Rickettsiaceae</taxon>
        <taxon>Candidatus Phycorickettsia</taxon>
    </lineage>
</organism>
<dbReference type="PANTHER" id="PTHR48097:SF9">
    <property type="entry name" value="L-THREONINE ALDOLASE"/>
    <property type="match status" value="1"/>
</dbReference>
<comment type="subunit">
    <text evidence="3">Homotetramer.</text>
</comment>
<dbReference type="InterPro" id="IPR015424">
    <property type="entry name" value="PyrdxlP-dep_Trfase"/>
</dbReference>
<protein>
    <recommendedName>
        <fullName evidence="6">Aromatic amino acid beta-eliminating lyase/threonine aldolase domain-containing protein</fullName>
    </recommendedName>
</protein>